<dbReference type="RefSeq" id="WP_107989852.1">
    <property type="nucleotide sequence ID" value="NZ_QAYG01000003.1"/>
</dbReference>
<reference evidence="1 2" key="1">
    <citation type="submission" date="2018-04" db="EMBL/GenBank/DDBJ databases">
        <title>Genomic Encyclopedia of Archaeal and Bacterial Type Strains, Phase II (KMG-II): from individual species to whole genera.</title>
        <authorList>
            <person name="Goeker M."/>
        </authorList>
    </citation>
    <scope>NUCLEOTIDE SEQUENCE [LARGE SCALE GENOMIC DNA]</scope>
    <source>
        <strain evidence="1 2">DSM 23382</strain>
    </source>
</reference>
<evidence type="ECO:0008006" key="3">
    <source>
        <dbReference type="Google" id="ProtNLM"/>
    </source>
</evidence>
<dbReference type="OrthoDB" id="8872498at2"/>
<accession>A0A2T5VBA3</accession>
<dbReference type="Gene3D" id="2.120.10.30">
    <property type="entry name" value="TolB, C-terminal domain"/>
    <property type="match status" value="1"/>
</dbReference>
<name>A0A2T5VBA3_9HYPH</name>
<dbReference type="Proteomes" id="UP000244081">
    <property type="component" value="Unassembled WGS sequence"/>
</dbReference>
<evidence type="ECO:0000313" key="2">
    <source>
        <dbReference type="Proteomes" id="UP000244081"/>
    </source>
</evidence>
<dbReference type="GO" id="GO:0016787">
    <property type="term" value="F:hydrolase activity"/>
    <property type="evidence" value="ECO:0007669"/>
    <property type="project" value="TreeGrafter"/>
</dbReference>
<proteinExistence type="predicted"/>
<comment type="caution">
    <text evidence="1">The sequence shown here is derived from an EMBL/GenBank/DDBJ whole genome shotgun (WGS) entry which is preliminary data.</text>
</comment>
<dbReference type="AlphaFoldDB" id="A0A2T5VBA3"/>
<gene>
    <name evidence="1" type="ORF">C8N35_103218</name>
</gene>
<dbReference type="PANTHER" id="PTHR10426">
    <property type="entry name" value="STRICTOSIDINE SYNTHASE-RELATED"/>
    <property type="match status" value="1"/>
</dbReference>
<dbReference type="EMBL" id="QAYG01000003">
    <property type="protein sequence ID" value="PTW61036.1"/>
    <property type="molecule type" value="Genomic_DNA"/>
</dbReference>
<dbReference type="InterPro" id="IPR011042">
    <property type="entry name" value="6-blade_b-propeller_TolB-like"/>
</dbReference>
<organism evidence="1 2">
    <name type="scientific">Breoghania corrubedonensis</name>
    <dbReference type="NCBI Taxonomy" id="665038"/>
    <lineage>
        <taxon>Bacteria</taxon>
        <taxon>Pseudomonadati</taxon>
        <taxon>Pseudomonadota</taxon>
        <taxon>Alphaproteobacteria</taxon>
        <taxon>Hyphomicrobiales</taxon>
        <taxon>Stappiaceae</taxon>
        <taxon>Breoghania</taxon>
    </lineage>
</organism>
<dbReference type="PANTHER" id="PTHR10426:SF88">
    <property type="entry name" value="ADIPOCYTE PLASMA MEMBRANE-ASSOCIATED PROTEIN HEMOMUCIN-RELATED"/>
    <property type="match status" value="1"/>
</dbReference>
<dbReference type="SUPFAM" id="SSF63829">
    <property type="entry name" value="Calcium-dependent phosphotriesterase"/>
    <property type="match status" value="1"/>
</dbReference>
<protein>
    <recommendedName>
        <fullName evidence="3">Strictosidine synthase</fullName>
    </recommendedName>
</protein>
<evidence type="ECO:0000313" key="1">
    <source>
        <dbReference type="EMBL" id="PTW61036.1"/>
    </source>
</evidence>
<keyword evidence="2" id="KW-1185">Reference proteome</keyword>
<sequence>MTNALTRFTDRLMGRASAAVTVPALDGALKPNNVLEELPPGIAGEAPDNIVIWQGAPLWSQGKTLLTPDGPCADLGSPVTAIVANGTRVAVASGEHGLRLLDRDLRDVSPQWTQSVRNVTALAFAPDGALWFCSGSSSNAPDEWRRDLMEKNRSGLVGRADPESGDILIRAERLGYPNGLVIDPDGDIVVSEAWSSHLLKIPARGGAGEIVLDEIPGYPGRIVAREEGGYWLSIFAPRGQLIEFVLREPGYRKAMLREVAPEYWVAPAYRSGDSFMEPLQGGALKQMGILKPWAPTRSYGLVAELGPDFVPVRSFHSRAGGRRHGITSAAEVSDKLWLTSRGAGEVLTIDLGSKGESA</sequence>